<gene>
    <name evidence="7" type="ORF">BN1211_1382</name>
    <name evidence="8" type="ORF">CYBJADRAFT_124535</name>
</gene>
<feature type="region of interest" description="Disordered" evidence="6">
    <location>
        <begin position="244"/>
        <end position="303"/>
    </location>
</feature>
<comment type="function">
    <text evidence="5">May play a role in ribosome biogenesis.</text>
</comment>
<dbReference type="GO" id="GO:0006364">
    <property type="term" value="P:rRNA processing"/>
    <property type="evidence" value="ECO:0007669"/>
    <property type="project" value="TreeGrafter"/>
</dbReference>
<dbReference type="EMBL" id="KV453927">
    <property type="protein sequence ID" value="ODV75037.1"/>
    <property type="molecule type" value="Genomic_DNA"/>
</dbReference>
<evidence type="ECO:0000313" key="8">
    <source>
        <dbReference type="EMBL" id="ODV75037.1"/>
    </source>
</evidence>
<dbReference type="PANTHER" id="PTHR14211:SF7">
    <property type="entry name" value="RIBOSOME BIOGENESIS PROTEIN NOP53"/>
    <property type="match status" value="1"/>
</dbReference>
<accession>A0A0H5C118</accession>
<dbReference type="OrthoDB" id="5072at2759"/>
<evidence type="ECO:0000256" key="1">
    <source>
        <dbReference type="ARBA" id="ARBA00008838"/>
    </source>
</evidence>
<keyword evidence="3 5" id="KW-0690">Ribosome biogenesis</keyword>
<keyword evidence="4 5" id="KW-0539">Nucleus</keyword>
<reference evidence="9" key="2">
    <citation type="journal article" date="2015" name="J. Biotechnol.">
        <title>The structure of the Cyberlindnera jadinii genome and its relation to Candida utilis analyzed by the occurrence of single nucleotide polymorphisms.</title>
        <authorList>
            <person name="Rupp O."/>
            <person name="Brinkrolf K."/>
            <person name="Buerth C."/>
            <person name="Kunigo M."/>
            <person name="Schneider J."/>
            <person name="Jaenicke S."/>
            <person name="Goesmann A."/>
            <person name="Puehler A."/>
            <person name="Jaeger K.-E."/>
            <person name="Ernst J.F."/>
        </authorList>
    </citation>
    <scope>NUCLEOTIDE SEQUENCE [LARGE SCALE GENOMIC DNA]</scope>
    <source>
        <strain evidence="9">ATCC 18201 / CBS 1600 / BCRC 20928 / JCM 3617 / NBRC 0987 / NRRL Y-1542</strain>
    </source>
</reference>
<dbReference type="GO" id="GO:0000027">
    <property type="term" value="P:ribosomal large subunit assembly"/>
    <property type="evidence" value="ECO:0007669"/>
    <property type="project" value="UniProtKB-UniRule"/>
</dbReference>
<comment type="subcellular location">
    <subcellularLocation>
        <location evidence="5">Nucleus</location>
        <location evidence="5">Nucleolus</location>
    </subcellularLocation>
    <subcellularLocation>
        <location evidence="5">Nucleus</location>
        <location evidence="5">Nucleoplasm</location>
    </subcellularLocation>
</comment>
<dbReference type="Proteomes" id="UP000038830">
    <property type="component" value="Unassembled WGS sequence"/>
</dbReference>
<sequence length="424" mass="49224">MSSLNRPQQKKQPSRKGKKAWRKNIDIDDIEQAIEERRDEVIAFGEHADDLDHDKLFTIDVAGDEKLAKKKSVKSYKVTKSSEILAQRSKAPGFVNAHKKSDDKVGGVKKKEIHRLMKLAGRVQGESQVKTIVAKEGIINTPAYDVWGEVQPQHKKSKKDNVSKPEILEKFSSTSWTKAKNLPKTIKHAPLKVRDFEKLPHAGKSYNPSLDSWKSLIQREFENENEKEQKRLALEEHREKIQLLIETLEAKEEDDDGNDDDEDDSEEEEKAEDSTSLSLNKPTALKKKTKTQRNRQKRHQERLELEKQLKDLKHHIHELEKLPVYEQQVITAVTKKDNFDHEKDLVAKRNKLGSKYKVEDSMVEVKLSDELSDSLRKLKAEGNLLYDQMRSMQSSGKIETRRPTKQKRKYSPKITEKWTYKDFK</sequence>
<proteinExistence type="inferred from homology"/>
<evidence type="ECO:0000256" key="4">
    <source>
        <dbReference type="ARBA" id="ARBA00023242"/>
    </source>
</evidence>
<comment type="similarity">
    <text evidence="1 5">Belongs to the NOP53 family.</text>
</comment>
<dbReference type="GO" id="GO:0005730">
    <property type="term" value="C:nucleolus"/>
    <property type="evidence" value="ECO:0007669"/>
    <property type="project" value="UniProtKB-SubCell"/>
</dbReference>
<evidence type="ECO:0000256" key="2">
    <source>
        <dbReference type="ARBA" id="ARBA00018339"/>
    </source>
</evidence>
<dbReference type="STRING" id="983966.A0A0H5C118"/>
<dbReference type="GO" id="GO:0008097">
    <property type="term" value="F:5S rRNA binding"/>
    <property type="evidence" value="ECO:0007669"/>
    <property type="project" value="TreeGrafter"/>
</dbReference>
<evidence type="ECO:0000313" key="10">
    <source>
        <dbReference type="Proteomes" id="UP000094389"/>
    </source>
</evidence>
<accession>A0A1E4S688</accession>
<reference evidence="8 10" key="3">
    <citation type="journal article" date="2016" name="Proc. Natl. Acad. Sci. U.S.A.">
        <title>Comparative genomics of biotechnologically important yeasts.</title>
        <authorList>
            <person name="Riley R."/>
            <person name="Haridas S."/>
            <person name="Wolfe K.H."/>
            <person name="Lopes M.R."/>
            <person name="Hittinger C.T."/>
            <person name="Goeker M."/>
            <person name="Salamov A.A."/>
            <person name="Wisecaver J.H."/>
            <person name="Long T.M."/>
            <person name="Calvey C.H."/>
            <person name="Aerts A.L."/>
            <person name="Barry K.W."/>
            <person name="Choi C."/>
            <person name="Clum A."/>
            <person name="Coughlan A.Y."/>
            <person name="Deshpande S."/>
            <person name="Douglass A.P."/>
            <person name="Hanson S.J."/>
            <person name="Klenk H.-P."/>
            <person name="LaButti K.M."/>
            <person name="Lapidus A."/>
            <person name="Lindquist E.A."/>
            <person name="Lipzen A.M."/>
            <person name="Meier-Kolthoff J.P."/>
            <person name="Ohm R.A."/>
            <person name="Otillar R.P."/>
            <person name="Pangilinan J.L."/>
            <person name="Peng Y."/>
            <person name="Rokas A."/>
            <person name="Rosa C.A."/>
            <person name="Scheuner C."/>
            <person name="Sibirny A.A."/>
            <person name="Slot J.C."/>
            <person name="Stielow J.B."/>
            <person name="Sun H."/>
            <person name="Kurtzman C.P."/>
            <person name="Blackwell M."/>
            <person name="Grigoriev I.V."/>
            <person name="Jeffries T.W."/>
        </authorList>
    </citation>
    <scope>NUCLEOTIDE SEQUENCE [LARGE SCALE GENOMIC DNA]</scope>
    <source>
        <strain evidence="10">ATCC 18201 / CBS 1600 / BCRC 20928 / JCM 3617 / NBRC 0987 / NRRL Y-1542</strain>
        <strain evidence="8">NRRL Y-1542</strain>
    </source>
</reference>
<dbReference type="EMBL" id="CDQK01000002">
    <property type="protein sequence ID" value="CEP21316.1"/>
    <property type="molecule type" value="Genomic_DNA"/>
</dbReference>
<feature type="compositionally biased region" description="Basic residues" evidence="6">
    <location>
        <begin position="284"/>
        <end position="300"/>
    </location>
</feature>
<evidence type="ECO:0000256" key="5">
    <source>
        <dbReference type="PIRNR" id="PIRNR017302"/>
    </source>
</evidence>
<dbReference type="Proteomes" id="UP000094389">
    <property type="component" value="Unassembled WGS sequence"/>
</dbReference>
<name>A0A0H5C118_CYBJN</name>
<feature type="compositionally biased region" description="Acidic residues" evidence="6">
    <location>
        <begin position="251"/>
        <end position="271"/>
    </location>
</feature>
<feature type="region of interest" description="Disordered" evidence="6">
    <location>
        <begin position="389"/>
        <end position="413"/>
    </location>
</feature>
<reference evidence="7" key="1">
    <citation type="submission" date="2014-12" db="EMBL/GenBank/DDBJ databases">
        <authorList>
            <person name="Jaenicke S."/>
        </authorList>
    </citation>
    <scope>NUCLEOTIDE SEQUENCE [LARGE SCALE GENOMIC DNA]</scope>
    <source>
        <strain evidence="7">CBS1600</strain>
    </source>
</reference>
<dbReference type="PANTHER" id="PTHR14211">
    <property type="entry name" value="GLIOMA SUPPRESSOR CANDIDATE REGION GENE 2"/>
    <property type="match status" value="1"/>
</dbReference>
<protein>
    <recommendedName>
        <fullName evidence="2 5">Ribosome biogenesis protein NOP53</fullName>
    </recommendedName>
</protein>
<dbReference type="GO" id="GO:0005654">
    <property type="term" value="C:nucleoplasm"/>
    <property type="evidence" value="ECO:0007669"/>
    <property type="project" value="UniProtKB-SubCell"/>
</dbReference>
<evidence type="ECO:0000256" key="6">
    <source>
        <dbReference type="SAM" id="MobiDB-lite"/>
    </source>
</evidence>
<dbReference type="OMA" id="TEKWTHK"/>
<dbReference type="PIRSF" id="PIRSF017302">
    <property type="entry name" value="Gltscr2"/>
    <property type="match status" value="1"/>
</dbReference>
<feature type="compositionally biased region" description="Basic residues" evidence="6">
    <location>
        <begin position="8"/>
        <end position="22"/>
    </location>
</feature>
<evidence type="ECO:0000313" key="7">
    <source>
        <dbReference type="EMBL" id="CEP21316.1"/>
    </source>
</evidence>
<organism evidence="7 9">
    <name type="scientific">Cyberlindnera jadinii (strain ATCC 18201 / CBS 1600 / BCRC 20928 / JCM 3617 / NBRC 0987 / NRRL Y-1542)</name>
    <name type="common">Torula yeast</name>
    <name type="synonym">Candida utilis</name>
    <dbReference type="NCBI Taxonomy" id="983966"/>
    <lineage>
        <taxon>Eukaryota</taxon>
        <taxon>Fungi</taxon>
        <taxon>Dikarya</taxon>
        <taxon>Ascomycota</taxon>
        <taxon>Saccharomycotina</taxon>
        <taxon>Saccharomycetes</taxon>
        <taxon>Phaffomycetales</taxon>
        <taxon>Phaffomycetaceae</taxon>
        <taxon>Cyberlindnera</taxon>
    </lineage>
</organism>
<dbReference type="Pfam" id="PF07767">
    <property type="entry name" value="Nop53"/>
    <property type="match status" value="1"/>
</dbReference>
<feature type="region of interest" description="Disordered" evidence="6">
    <location>
        <begin position="1"/>
        <end position="22"/>
    </location>
</feature>
<dbReference type="AlphaFoldDB" id="A0A0H5C118"/>
<evidence type="ECO:0000313" key="9">
    <source>
        <dbReference type="Proteomes" id="UP000038830"/>
    </source>
</evidence>
<evidence type="ECO:0000256" key="3">
    <source>
        <dbReference type="ARBA" id="ARBA00022517"/>
    </source>
</evidence>
<keyword evidence="10" id="KW-1185">Reference proteome</keyword>
<dbReference type="InterPro" id="IPR011687">
    <property type="entry name" value="Nop53/GLTSCR2"/>
</dbReference>